<evidence type="ECO:0000256" key="10">
    <source>
        <dbReference type="SAM" id="MobiDB-lite"/>
    </source>
</evidence>
<keyword evidence="13" id="KW-1185">Reference proteome</keyword>
<dbReference type="Gene3D" id="3.30.160.60">
    <property type="entry name" value="Classic Zinc Finger"/>
    <property type="match status" value="1"/>
</dbReference>
<evidence type="ECO:0000256" key="2">
    <source>
        <dbReference type="ARBA" id="ARBA00022723"/>
    </source>
</evidence>
<gene>
    <name evidence="12" type="ORF">HU200_006985</name>
</gene>
<evidence type="ECO:0000256" key="3">
    <source>
        <dbReference type="ARBA" id="ARBA00022737"/>
    </source>
</evidence>
<keyword evidence="6" id="KW-0805">Transcription regulation</keyword>
<keyword evidence="5" id="KW-0862">Zinc</keyword>
<dbReference type="InterPro" id="IPR013087">
    <property type="entry name" value="Znf_C2H2_type"/>
</dbReference>
<dbReference type="EMBL" id="JACEFO010000468">
    <property type="protein sequence ID" value="KAF8769062.1"/>
    <property type="molecule type" value="Genomic_DNA"/>
</dbReference>
<dbReference type="PANTHER" id="PTHR26374:SF345">
    <property type="entry name" value="C2H2-TYPE ZINC FINGER FAMILY PROTEIN"/>
    <property type="match status" value="1"/>
</dbReference>
<keyword evidence="8" id="KW-0539">Nucleus</keyword>
<keyword evidence="3" id="KW-0677">Repeat</keyword>
<feature type="domain" description="C2H2-type" evidence="11">
    <location>
        <begin position="130"/>
        <end position="152"/>
    </location>
</feature>
<evidence type="ECO:0000256" key="9">
    <source>
        <dbReference type="PROSITE-ProRule" id="PRU00042"/>
    </source>
</evidence>
<sequence length="193" mass="20915">MGEEEEEDGRELPLKMVVSGGRLTSKRRHQCSSSSSHSGSGTNTTSMSQQQEKEEEDMVARCLILLAQHQQGPAVSSSKCTAAYECKTCNRCFPSFQALGGHRTSHSNNGNKRPRRPEITTRLSPRTSAHECSACGAAFSSGQALGGHMRRHRPLPTADSTSSGLQGLDLNLLPAPSMEQEVTSPAKRVHHFN</sequence>
<name>A0A835FNK4_9POAL</name>
<feature type="compositionally biased region" description="Low complexity" evidence="10">
    <location>
        <begin position="31"/>
        <end position="50"/>
    </location>
</feature>
<dbReference type="InterPro" id="IPR036236">
    <property type="entry name" value="Znf_C2H2_sf"/>
</dbReference>
<accession>A0A835FNK4</accession>
<evidence type="ECO:0000256" key="8">
    <source>
        <dbReference type="ARBA" id="ARBA00023242"/>
    </source>
</evidence>
<dbReference type="Pfam" id="PF13912">
    <property type="entry name" value="zf-C2H2_6"/>
    <property type="match status" value="2"/>
</dbReference>
<evidence type="ECO:0000256" key="5">
    <source>
        <dbReference type="ARBA" id="ARBA00022833"/>
    </source>
</evidence>
<dbReference type="Gramene" id="Dexi4B01G0024020.1">
    <property type="protein sequence ID" value="Dexi4B01G0024020.1:cds"/>
    <property type="gene ID" value="Dexi4B01G0024020"/>
</dbReference>
<evidence type="ECO:0000256" key="1">
    <source>
        <dbReference type="ARBA" id="ARBA00004123"/>
    </source>
</evidence>
<keyword evidence="2" id="KW-0479">Metal-binding</keyword>
<dbReference type="GO" id="GO:0005634">
    <property type="term" value="C:nucleus"/>
    <property type="evidence" value="ECO:0007669"/>
    <property type="project" value="UniProtKB-SubCell"/>
</dbReference>
<feature type="region of interest" description="Disordered" evidence="10">
    <location>
        <begin position="144"/>
        <end position="170"/>
    </location>
</feature>
<reference evidence="12" key="1">
    <citation type="submission" date="2020-07" db="EMBL/GenBank/DDBJ databases">
        <title>Genome sequence and genetic diversity analysis of an under-domesticated orphan crop, white fonio (Digitaria exilis).</title>
        <authorList>
            <person name="Bennetzen J.L."/>
            <person name="Chen S."/>
            <person name="Ma X."/>
            <person name="Wang X."/>
            <person name="Yssel A.E.J."/>
            <person name="Chaluvadi S.R."/>
            <person name="Johnson M."/>
            <person name="Gangashetty P."/>
            <person name="Hamidou F."/>
            <person name="Sanogo M.D."/>
            <person name="Zwaenepoel A."/>
            <person name="Wallace J."/>
            <person name="Van De Peer Y."/>
            <person name="Van Deynze A."/>
        </authorList>
    </citation>
    <scope>NUCLEOTIDE SEQUENCE</scope>
    <source>
        <tissue evidence="12">Leaves</tissue>
    </source>
</reference>
<proteinExistence type="predicted"/>
<comment type="caution">
    <text evidence="12">The sequence shown here is derived from an EMBL/GenBank/DDBJ whole genome shotgun (WGS) entry which is preliminary data.</text>
</comment>
<organism evidence="12 13">
    <name type="scientific">Digitaria exilis</name>
    <dbReference type="NCBI Taxonomy" id="1010633"/>
    <lineage>
        <taxon>Eukaryota</taxon>
        <taxon>Viridiplantae</taxon>
        <taxon>Streptophyta</taxon>
        <taxon>Embryophyta</taxon>
        <taxon>Tracheophyta</taxon>
        <taxon>Spermatophyta</taxon>
        <taxon>Magnoliopsida</taxon>
        <taxon>Liliopsida</taxon>
        <taxon>Poales</taxon>
        <taxon>Poaceae</taxon>
        <taxon>PACMAD clade</taxon>
        <taxon>Panicoideae</taxon>
        <taxon>Panicodae</taxon>
        <taxon>Paniceae</taxon>
        <taxon>Anthephorinae</taxon>
        <taxon>Digitaria</taxon>
    </lineage>
</organism>
<dbReference type="SMART" id="SM00355">
    <property type="entry name" value="ZnF_C2H2"/>
    <property type="match status" value="2"/>
</dbReference>
<keyword evidence="4 9" id="KW-0863">Zinc-finger</keyword>
<keyword evidence="7" id="KW-0804">Transcription</keyword>
<dbReference type="OrthoDB" id="670865at2759"/>
<dbReference type="PANTHER" id="PTHR26374">
    <property type="entry name" value="ZINC FINGER PROTEIN ZAT5"/>
    <property type="match status" value="1"/>
</dbReference>
<evidence type="ECO:0000256" key="4">
    <source>
        <dbReference type="ARBA" id="ARBA00022771"/>
    </source>
</evidence>
<dbReference type="GO" id="GO:0008270">
    <property type="term" value="F:zinc ion binding"/>
    <property type="evidence" value="ECO:0007669"/>
    <property type="project" value="UniProtKB-KW"/>
</dbReference>
<dbReference type="AlphaFoldDB" id="A0A835FNK4"/>
<comment type="subcellular location">
    <subcellularLocation>
        <location evidence="1">Nucleus</location>
    </subcellularLocation>
</comment>
<evidence type="ECO:0000313" key="13">
    <source>
        <dbReference type="Proteomes" id="UP000636709"/>
    </source>
</evidence>
<evidence type="ECO:0000256" key="7">
    <source>
        <dbReference type="ARBA" id="ARBA00023163"/>
    </source>
</evidence>
<dbReference type="PROSITE" id="PS00028">
    <property type="entry name" value="ZINC_FINGER_C2H2_1"/>
    <property type="match status" value="2"/>
</dbReference>
<dbReference type="Proteomes" id="UP000636709">
    <property type="component" value="Unassembled WGS sequence"/>
</dbReference>
<evidence type="ECO:0000259" key="11">
    <source>
        <dbReference type="PROSITE" id="PS50157"/>
    </source>
</evidence>
<feature type="domain" description="C2H2-type" evidence="11">
    <location>
        <begin position="84"/>
        <end position="111"/>
    </location>
</feature>
<feature type="region of interest" description="Disordered" evidence="10">
    <location>
        <begin position="100"/>
        <end position="127"/>
    </location>
</feature>
<dbReference type="PROSITE" id="PS50157">
    <property type="entry name" value="ZINC_FINGER_C2H2_2"/>
    <property type="match status" value="2"/>
</dbReference>
<evidence type="ECO:0000256" key="6">
    <source>
        <dbReference type="ARBA" id="ARBA00023015"/>
    </source>
</evidence>
<feature type="region of interest" description="Disordered" evidence="10">
    <location>
        <begin position="1"/>
        <end position="56"/>
    </location>
</feature>
<dbReference type="SUPFAM" id="SSF57667">
    <property type="entry name" value="beta-beta-alpha zinc fingers"/>
    <property type="match status" value="1"/>
</dbReference>
<evidence type="ECO:0000313" key="12">
    <source>
        <dbReference type="EMBL" id="KAF8769062.1"/>
    </source>
</evidence>
<protein>
    <recommendedName>
        <fullName evidence="11">C2H2-type domain-containing protein</fullName>
    </recommendedName>
</protein>